<dbReference type="GO" id="GO:0055037">
    <property type="term" value="C:recycling endosome"/>
    <property type="evidence" value="ECO:0007669"/>
    <property type="project" value="TreeGrafter"/>
</dbReference>
<comment type="similarity">
    <text evidence="1">Belongs to the WASH1 family.</text>
</comment>
<protein>
    <submittedName>
        <fullName evidence="5">WASH</fullName>
    </submittedName>
</protein>
<evidence type="ECO:0000259" key="4">
    <source>
        <dbReference type="PROSITE" id="PS51082"/>
    </source>
</evidence>
<feature type="domain" description="WH2" evidence="4">
    <location>
        <begin position="357"/>
        <end position="376"/>
    </location>
</feature>
<dbReference type="InterPro" id="IPR003124">
    <property type="entry name" value="WH2_dom"/>
</dbReference>
<name>A0A9F1U4N7_HALDU</name>
<accession>A0A9F1U4N7</accession>
<dbReference type="GO" id="GO:0034314">
    <property type="term" value="P:Arp2/3 complex-mediated actin nucleation"/>
    <property type="evidence" value="ECO:0007669"/>
    <property type="project" value="InterPro"/>
</dbReference>
<dbReference type="GO" id="GO:0043014">
    <property type="term" value="F:alpha-tubulin binding"/>
    <property type="evidence" value="ECO:0007669"/>
    <property type="project" value="InterPro"/>
</dbReference>
<dbReference type="GO" id="GO:0003779">
    <property type="term" value="F:actin binding"/>
    <property type="evidence" value="ECO:0007669"/>
    <property type="project" value="UniProtKB-KW"/>
</dbReference>
<dbReference type="GO" id="GO:0032456">
    <property type="term" value="P:endocytic recycling"/>
    <property type="evidence" value="ECO:0007669"/>
    <property type="project" value="TreeGrafter"/>
</dbReference>
<organism evidence="5">
    <name type="scientific">Halisarca dujardinii</name>
    <name type="common">Dujardin's slime sponge</name>
    <dbReference type="NCBI Taxonomy" id="2583056"/>
    <lineage>
        <taxon>Eukaryota</taxon>
        <taxon>Metazoa</taxon>
        <taxon>Porifera</taxon>
        <taxon>Demospongiae</taxon>
        <taxon>Verongimorpha</taxon>
        <taxon>Chondrillida</taxon>
        <taxon>Halisarcidae</taxon>
        <taxon>Halisarca</taxon>
    </lineage>
</organism>
<feature type="compositionally biased region" description="Basic residues" evidence="3">
    <location>
        <begin position="376"/>
        <end position="385"/>
    </location>
</feature>
<evidence type="ECO:0000256" key="2">
    <source>
        <dbReference type="ARBA" id="ARBA00023203"/>
    </source>
</evidence>
<feature type="compositionally biased region" description="Pro residues" evidence="3">
    <location>
        <begin position="310"/>
        <end position="327"/>
    </location>
</feature>
<evidence type="ECO:0000256" key="3">
    <source>
        <dbReference type="SAM" id="MobiDB-lite"/>
    </source>
</evidence>
<keyword evidence="2" id="KW-0009">Actin-binding</keyword>
<evidence type="ECO:0000256" key="1">
    <source>
        <dbReference type="ARBA" id="ARBA00005602"/>
    </source>
</evidence>
<feature type="compositionally biased region" description="Low complexity" evidence="3">
    <location>
        <begin position="328"/>
        <end position="338"/>
    </location>
</feature>
<dbReference type="Pfam" id="PF11945">
    <property type="entry name" value="WASH_WAHD"/>
    <property type="match status" value="1"/>
</dbReference>
<dbReference type="GO" id="GO:0071203">
    <property type="term" value="C:WASH complex"/>
    <property type="evidence" value="ECO:0007669"/>
    <property type="project" value="InterPro"/>
</dbReference>
<feature type="region of interest" description="Disordered" evidence="3">
    <location>
        <begin position="412"/>
        <end position="468"/>
    </location>
</feature>
<reference evidence="5" key="1">
    <citation type="submission" date="2022-05" db="EMBL/GenBank/DDBJ databases">
        <authorList>
            <person name="Mikhailov K."/>
            <person name="Kravchuk O."/>
            <person name="Lyupina Y."/>
            <person name="Adameyko K."/>
        </authorList>
    </citation>
    <scope>NUCLEOTIDE SEQUENCE</scope>
</reference>
<dbReference type="GO" id="GO:0006887">
    <property type="term" value="P:exocytosis"/>
    <property type="evidence" value="ECO:0007669"/>
    <property type="project" value="TreeGrafter"/>
</dbReference>
<sequence>MAVQNYNVPVILSELRREETLLQVSDVLEYVEVVANDIFNRISNRVATERDKLAEINSRILLAQAKVDSLRSATSKATTVLSPPKYPASKTVEPYYSMFSDVDKRMGEVRYTRKEVESRMPDVSKQGIKDKKNFDLFKSQLNADLMETRVQLTMSAADESEGLGSLPEYLPSVASLLLFNTSNNPYKTYVFTDPLSGLRTKITKDKFIEKKQMEAAPISIQTGEELGRYQGANDVTYRPTLGQLPEMEVPNILNLPNVAENVLYDPDLEPSIAPSLAKAGGGGLPELDPSSGQPPPPPDGDSQLPDLSGAPPPPPPPPPVAPTPAPTLPTLGLDSDMGSSDDDDDDRVSTLPVVDDPRASLMEAIRAAGGTGLNKANKRKMKKKKEKEAEETVATGGEVNLMSDLAKALVRRRKGISGKQDREEKSEPQHDLGGSSMMNNISSLIPVTAPGSDSGTNSDANVDWEDTM</sequence>
<dbReference type="PROSITE" id="PS51082">
    <property type="entry name" value="WH2"/>
    <property type="match status" value="1"/>
</dbReference>
<dbReference type="GO" id="GO:0042147">
    <property type="term" value="P:retrograde transport, endosome to Golgi"/>
    <property type="evidence" value="ECO:0007669"/>
    <property type="project" value="TreeGrafter"/>
</dbReference>
<dbReference type="GO" id="GO:0005829">
    <property type="term" value="C:cytosol"/>
    <property type="evidence" value="ECO:0007669"/>
    <property type="project" value="GOC"/>
</dbReference>
<dbReference type="InterPro" id="IPR021854">
    <property type="entry name" value="WASH1_WAHD"/>
</dbReference>
<feature type="region of interest" description="Disordered" evidence="3">
    <location>
        <begin position="370"/>
        <end position="395"/>
    </location>
</feature>
<dbReference type="InterPro" id="IPR028290">
    <property type="entry name" value="WASH1"/>
</dbReference>
<dbReference type="AlphaFoldDB" id="A0A9F1U4N7"/>
<feature type="compositionally biased region" description="Polar residues" evidence="3">
    <location>
        <begin position="436"/>
        <end position="460"/>
    </location>
</feature>
<proteinExistence type="evidence at transcript level"/>
<dbReference type="PANTHER" id="PTHR23331:SF1">
    <property type="entry name" value="WASH COMPLEX SUBUNIT 1"/>
    <property type="match status" value="1"/>
</dbReference>
<evidence type="ECO:0000313" key="5">
    <source>
        <dbReference type="EMBL" id="WAW84867.1"/>
    </source>
</evidence>
<dbReference type="PANTHER" id="PTHR23331">
    <property type="entry name" value="CXYORF1"/>
    <property type="match status" value="1"/>
</dbReference>
<dbReference type="GO" id="GO:0043015">
    <property type="term" value="F:gamma-tubulin binding"/>
    <property type="evidence" value="ECO:0007669"/>
    <property type="project" value="TreeGrafter"/>
</dbReference>
<dbReference type="EMBL" id="ON500527">
    <property type="protein sequence ID" value="WAW84867.1"/>
    <property type="molecule type" value="mRNA"/>
</dbReference>
<feature type="region of interest" description="Disordered" evidence="3">
    <location>
        <begin position="273"/>
        <end position="356"/>
    </location>
</feature>
<dbReference type="GO" id="GO:0005769">
    <property type="term" value="C:early endosome"/>
    <property type="evidence" value="ECO:0007669"/>
    <property type="project" value="InterPro"/>
</dbReference>
<feature type="compositionally biased region" description="Basic and acidic residues" evidence="3">
    <location>
        <begin position="419"/>
        <end position="430"/>
    </location>
</feature>